<dbReference type="PANTHER" id="PTHR43673">
    <property type="entry name" value="NAD(P)H NITROREDUCTASE YDGI-RELATED"/>
    <property type="match status" value="1"/>
</dbReference>
<feature type="domain" description="Polysaccharide pyruvyl transferase" evidence="7">
    <location>
        <begin position="13"/>
        <end position="308"/>
    </location>
</feature>
<comment type="cofactor">
    <cofactor evidence="1">
        <name>FMN</name>
        <dbReference type="ChEBI" id="CHEBI:58210"/>
    </cofactor>
</comment>
<keyword evidence="9" id="KW-1185">Reference proteome</keyword>
<keyword evidence="4" id="KW-0288">FMN</keyword>
<evidence type="ECO:0000259" key="6">
    <source>
        <dbReference type="Pfam" id="PF00881"/>
    </source>
</evidence>
<gene>
    <name evidence="8" type="ORF">ACFSNC_25755</name>
</gene>
<evidence type="ECO:0000259" key="7">
    <source>
        <dbReference type="Pfam" id="PF04230"/>
    </source>
</evidence>
<dbReference type="RefSeq" id="WP_378297321.1">
    <property type="nucleotide sequence ID" value="NZ_JBHUHD010000004.1"/>
</dbReference>
<reference evidence="9" key="1">
    <citation type="journal article" date="2019" name="Int. J. Syst. Evol. Microbiol.">
        <title>The Global Catalogue of Microorganisms (GCM) 10K type strain sequencing project: providing services to taxonomists for standard genome sequencing and annotation.</title>
        <authorList>
            <consortium name="The Broad Institute Genomics Platform"/>
            <consortium name="The Broad Institute Genome Sequencing Center for Infectious Disease"/>
            <person name="Wu L."/>
            <person name="Ma J."/>
        </authorList>
    </citation>
    <scope>NUCLEOTIDE SEQUENCE [LARGE SCALE GENOMIC DNA]</scope>
    <source>
        <strain evidence="9">CCM 7435</strain>
    </source>
</reference>
<comment type="caution">
    <text evidence="8">The sequence shown here is derived from an EMBL/GenBank/DDBJ whole genome shotgun (WGS) entry which is preliminary data.</text>
</comment>
<name>A0ABW4Z570_9HYPH</name>
<evidence type="ECO:0000256" key="3">
    <source>
        <dbReference type="ARBA" id="ARBA00022630"/>
    </source>
</evidence>
<dbReference type="EMBL" id="JBHUHD010000004">
    <property type="protein sequence ID" value="MFD2143767.1"/>
    <property type="molecule type" value="Genomic_DNA"/>
</dbReference>
<keyword evidence="5" id="KW-0560">Oxidoreductase</keyword>
<evidence type="ECO:0000256" key="5">
    <source>
        <dbReference type="ARBA" id="ARBA00023002"/>
    </source>
</evidence>
<dbReference type="Proteomes" id="UP001597299">
    <property type="component" value="Unassembled WGS sequence"/>
</dbReference>
<accession>A0ABW4Z570</accession>
<comment type="similarity">
    <text evidence="2">Belongs to the nitroreductase family.</text>
</comment>
<dbReference type="Pfam" id="PF04230">
    <property type="entry name" value="PS_pyruv_trans"/>
    <property type="match status" value="1"/>
</dbReference>
<evidence type="ECO:0000256" key="2">
    <source>
        <dbReference type="ARBA" id="ARBA00007118"/>
    </source>
</evidence>
<dbReference type="GO" id="GO:0016740">
    <property type="term" value="F:transferase activity"/>
    <property type="evidence" value="ECO:0007669"/>
    <property type="project" value="UniProtKB-KW"/>
</dbReference>
<organism evidence="8 9">
    <name type="scientific">Ancylobacter oerskovii</name>
    <dbReference type="NCBI Taxonomy" id="459519"/>
    <lineage>
        <taxon>Bacteria</taxon>
        <taxon>Pseudomonadati</taxon>
        <taxon>Pseudomonadota</taxon>
        <taxon>Alphaproteobacteria</taxon>
        <taxon>Hyphomicrobiales</taxon>
        <taxon>Xanthobacteraceae</taxon>
        <taxon>Ancylobacter</taxon>
    </lineage>
</organism>
<dbReference type="InterPro" id="IPR000415">
    <property type="entry name" value="Nitroreductase-like"/>
</dbReference>
<evidence type="ECO:0000256" key="1">
    <source>
        <dbReference type="ARBA" id="ARBA00001917"/>
    </source>
</evidence>
<protein>
    <submittedName>
        <fullName evidence="8">Polysaccharide pyruvyl transferase family protein</fullName>
    </submittedName>
</protein>
<evidence type="ECO:0000313" key="9">
    <source>
        <dbReference type="Proteomes" id="UP001597299"/>
    </source>
</evidence>
<evidence type="ECO:0000313" key="8">
    <source>
        <dbReference type="EMBL" id="MFD2143767.1"/>
    </source>
</evidence>
<dbReference type="PANTHER" id="PTHR43673:SF2">
    <property type="entry name" value="NITROREDUCTASE"/>
    <property type="match status" value="1"/>
</dbReference>
<dbReference type="SUPFAM" id="SSF55469">
    <property type="entry name" value="FMN-dependent nitroreductase-like"/>
    <property type="match status" value="1"/>
</dbReference>
<dbReference type="Pfam" id="PF00881">
    <property type="entry name" value="Nitroreductase"/>
    <property type="match status" value="2"/>
</dbReference>
<evidence type="ECO:0000256" key="4">
    <source>
        <dbReference type="ARBA" id="ARBA00022643"/>
    </source>
</evidence>
<feature type="domain" description="Nitroreductase" evidence="6">
    <location>
        <begin position="752"/>
        <end position="830"/>
    </location>
</feature>
<dbReference type="InterPro" id="IPR029479">
    <property type="entry name" value="Nitroreductase"/>
</dbReference>
<feature type="domain" description="Nitroreductase" evidence="6">
    <location>
        <begin position="687"/>
        <end position="739"/>
    </location>
</feature>
<sequence length="854" mass="94118">MKIGVLTLPMNKNFGGNLQAYALVEVLRRLGHDPLLINRRHPPENFVDDAAVAANDAEAPLVTDSFGMSEAVQNRIFLDKYLTPITRPFFSSAQLARNIDKYQFDAVVVGSDQVWRAKYARAALSDFFLGFLERSNSRTKRISYAGSFGASSWEYDADQTHEASRLIRQFDAVSVREDSAVTLCHDYLSVDAQHVLDPTLLLSADHYSSLCPERSGNIESNRLLTYVLDANADKERVITALSEALFLKAYSTDGKPLLPTGSSKTGRGDKSIEGWLASFRDAAFVVTDSFHGVAFSIIFNKPFIAYGNPSRGLARFTSLLKLAGLEDRLVIKSGGVDLDKMLQPIDWKAVNDRLAALRIKSIGFLEAALAGSSRTGKFSPQSIITKNETQVERPVFTSVNNAWQIVSHGHSTALTVAPGAAIRGNLIWCDLPVTLHKQSAYRLKIDWTVRTNASSVSLCVRNGEASKVVIIGTVKIGNSAITPRVDTVDFIAPGNGFTQFALGAASFTGDNAGADIASISCEEIPLNLVKPQKNISSFADQARELALRDNEQFLTAYAERRNKAGARARLMFSAHSIEKGLSRSAFRAGFGRKAIEKLAVETQNWLAKDHDTDDRFFKAAISVMHAYFERHKKLEVDVSEFWNLFSPSVQEIILQADDVHGGALTAESAREELVPTCSERKFLDVVYGRRSVREFTSAPVRDEDIQRAVQIALQSPSVCNRQAARVHQFRDSDQIKELLSLQGGFNGYNLPPVLLLVTGDQTAFLNPKERNQAFIDGGLFMMTLLLGLYHVGLGSCPLNTSMEIDQEKKIRKILNISKTEVLIAFIAVGHFDPAILVARSTRLPVGDVLVQHEQ</sequence>
<keyword evidence="8" id="KW-0808">Transferase</keyword>
<proteinExistence type="inferred from homology"/>
<dbReference type="InterPro" id="IPR007345">
    <property type="entry name" value="Polysacch_pyruvyl_Trfase"/>
</dbReference>
<dbReference type="Gene3D" id="3.40.109.10">
    <property type="entry name" value="NADH Oxidase"/>
    <property type="match status" value="1"/>
</dbReference>
<keyword evidence="3" id="KW-0285">Flavoprotein</keyword>